<evidence type="ECO:0000313" key="3">
    <source>
        <dbReference type="Proteomes" id="UP000295554"/>
    </source>
</evidence>
<dbReference type="Proteomes" id="UP000295554">
    <property type="component" value="Unassembled WGS sequence"/>
</dbReference>
<keyword evidence="1" id="KW-1133">Transmembrane helix</keyword>
<dbReference type="AlphaFoldDB" id="A0A4R5LTM2"/>
<keyword evidence="1" id="KW-0472">Membrane</keyword>
<feature type="transmembrane region" description="Helical" evidence="1">
    <location>
        <begin position="79"/>
        <end position="102"/>
    </location>
</feature>
<feature type="transmembrane region" description="Helical" evidence="1">
    <location>
        <begin position="114"/>
        <end position="136"/>
    </location>
</feature>
<protein>
    <recommendedName>
        <fullName evidence="4">Membrane protein YkvI</fullName>
    </recommendedName>
</protein>
<evidence type="ECO:0000256" key="1">
    <source>
        <dbReference type="SAM" id="Phobius"/>
    </source>
</evidence>
<dbReference type="InterPro" id="IPR038728">
    <property type="entry name" value="YkvI-like"/>
</dbReference>
<feature type="transmembrane region" description="Helical" evidence="1">
    <location>
        <begin position="37"/>
        <end position="58"/>
    </location>
</feature>
<feature type="transmembrane region" description="Helical" evidence="1">
    <location>
        <begin position="183"/>
        <end position="203"/>
    </location>
</feature>
<sequence>MNRWMQVYVVPAAVFISVVMGGGYGTGREVVEFFTRYGILGGLLGIGVAACVFALVLACTYEFARVFQVYDYRTFFGKLIGPFWICFEILYLLLFLLVLGVVGSAAGNILEEEFGISSLVGMAGVLVLVIALVYFGREAVEKVLTFWSIGMYAVFVAYFIQVMNHGDVDVLQAVKNGAVEVGWLQGGALYAMYNLAIAPVLLFSTRAISSRSEALLAGLVTGLAVMIPAVLFHVSYAAGYPAVLEEPVPNYWMMSEYTTPLLLGIFLVALLGTLVETGAGLVQGFIERIEAVLKPGADEALGHPARAAIAIVTLGLGGLLGSLGIVSLVAKGYSALSVGFALVYIIPICTLGIAKILKSS</sequence>
<evidence type="ECO:0008006" key="4">
    <source>
        <dbReference type="Google" id="ProtNLM"/>
    </source>
</evidence>
<keyword evidence="1" id="KW-0812">Transmembrane</keyword>
<feature type="transmembrane region" description="Helical" evidence="1">
    <location>
        <begin position="307"/>
        <end position="330"/>
    </location>
</feature>
<dbReference type="RefSeq" id="WP_133208877.1">
    <property type="nucleotide sequence ID" value="NZ_SMSE01000001.1"/>
</dbReference>
<accession>A0A4R5LTM2</accession>
<evidence type="ECO:0000313" key="2">
    <source>
        <dbReference type="EMBL" id="TDG14700.1"/>
    </source>
</evidence>
<gene>
    <name evidence="2" type="ORF">E2F43_00190</name>
</gene>
<feature type="transmembrane region" description="Helical" evidence="1">
    <location>
        <begin position="7"/>
        <end position="25"/>
    </location>
</feature>
<organism evidence="2 3">
    <name type="scientific">Seongchinamella unica</name>
    <dbReference type="NCBI Taxonomy" id="2547392"/>
    <lineage>
        <taxon>Bacteria</taxon>
        <taxon>Pseudomonadati</taxon>
        <taxon>Pseudomonadota</taxon>
        <taxon>Gammaproteobacteria</taxon>
        <taxon>Cellvibrionales</taxon>
        <taxon>Halieaceae</taxon>
        <taxon>Seongchinamella</taxon>
    </lineage>
</organism>
<name>A0A4R5LTM2_9GAMM</name>
<comment type="caution">
    <text evidence="2">The sequence shown here is derived from an EMBL/GenBank/DDBJ whole genome shotgun (WGS) entry which is preliminary data.</text>
</comment>
<dbReference type="PANTHER" id="PTHR37814">
    <property type="entry name" value="CONSERVED MEMBRANE PROTEIN"/>
    <property type="match status" value="1"/>
</dbReference>
<feature type="transmembrane region" description="Helical" evidence="1">
    <location>
        <begin position="143"/>
        <end position="163"/>
    </location>
</feature>
<dbReference type="OrthoDB" id="5444697at2"/>
<proteinExistence type="predicted"/>
<feature type="transmembrane region" description="Helical" evidence="1">
    <location>
        <begin position="215"/>
        <end position="241"/>
    </location>
</feature>
<feature type="transmembrane region" description="Helical" evidence="1">
    <location>
        <begin position="261"/>
        <end position="286"/>
    </location>
</feature>
<reference evidence="2 3" key="1">
    <citation type="submission" date="2019-03" db="EMBL/GenBank/DDBJ databases">
        <title>Seongchinamella monodicae gen. nov., sp. nov., a novel member of the Gammaproteobacteria isolated from a tidal mudflat of beach.</title>
        <authorList>
            <person name="Yang H.G."/>
            <person name="Kang J.W."/>
            <person name="Lee S.D."/>
        </authorList>
    </citation>
    <scope>NUCLEOTIDE SEQUENCE [LARGE SCALE GENOMIC DNA]</scope>
    <source>
        <strain evidence="2 3">GH4-78</strain>
    </source>
</reference>
<dbReference type="EMBL" id="SMSE01000001">
    <property type="protein sequence ID" value="TDG14700.1"/>
    <property type="molecule type" value="Genomic_DNA"/>
</dbReference>
<feature type="transmembrane region" description="Helical" evidence="1">
    <location>
        <begin position="336"/>
        <end position="357"/>
    </location>
</feature>
<dbReference type="PANTHER" id="PTHR37814:SF1">
    <property type="entry name" value="MEMBRANE PROTEIN"/>
    <property type="match status" value="1"/>
</dbReference>
<keyword evidence="3" id="KW-1185">Reference proteome</keyword>